<keyword evidence="1" id="KW-0812">Transmembrane</keyword>
<evidence type="ECO:0000256" key="1">
    <source>
        <dbReference type="SAM" id="Phobius"/>
    </source>
</evidence>
<gene>
    <name evidence="2" type="ORF">GCM10009745_35280</name>
</gene>
<name>A0ABN2HG65_9ACTN</name>
<dbReference type="RefSeq" id="WP_344152509.1">
    <property type="nucleotide sequence ID" value="NZ_BAAANF010000012.1"/>
</dbReference>
<accession>A0ABN2HG65</accession>
<feature type="transmembrane region" description="Helical" evidence="1">
    <location>
        <begin position="42"/>
        <end position="61"/>
    </location>
</feature>
<protein>
    <submittedName>
        <fullName evidence="2">Uncharacterized protein</fullName>
    </submittedName>
</protein>
<sequence>MNIDFGADPTFSWYVVLLCISGVAMVGMALVKNSGQSDGARILGGVVGAAFLGYGVFLGFMSEGDSYWMFFQAFFLPVILVVNFVRGALARRSQVKQD</sequence>
<dbReference type="EMBL" id="BAAANF010000012">
    <property type="protein sequence ID" value="GAA1687445.1"/>
    <property type="molecule type" value="Genomic_DNA"/>
</dbReference>
<reference evidence="2 3" key="1">
    <citation type="journal article" date="2019" name="Int. J. Syst. Evol. Microbiol.">
        <title>The Global Catalogue of Microorganisms (GCM) 10K type strain sequencing project: providing services to taxonomists for standard genome sequencing and annotation.</title>
        <authorList>
            <consortium name="The Broad Institute Genomics Platform"/>
            <consortium name="The Broad Institute Genome Sequencing Center for Infectious Disease"/>
            <person name="Wu L."/>
            <person name="Ma J."/>
        </authorList>
    </citation>
    <scope>NUCLEOTIDE SEQUENCE [LARGE SCALE GENOMIC DNA]</scope>
    <source>
        <strain evidence="2 3">JCM 14307</strain>
    </source>
</reference>
<dbReference type="Proteomes" id="UP001500280">
    <property type="component" value="Unassembled WGS sequence"/>
</dbReference>
<keyword evidence="1" id="KW-1133">Transmembrane helix</keyword>
<proteinExistence type="predicted"/>
<comment type="caution">
    <text evidence="2">The sequence shown here is derived from an EMBL/GenBank/DDBJ whole genome shotgun (WGS) entry which is preliminary data.</text>
</comment>
<keyword evidence="3" id="KW-1185">Reference proteome</keyword>
<evidence type="ECO:0000313" key="3">
    <source>
        <dbReference type="Proteomes" id="UP001500280"/>
    </source>
</evidence>
<feature type="transmembrane region" description="Helical" evidence="1">
    <location>
        <begin position="67"/>
        <end position="89"/>
    </location>
</feature>
<keyword evidence="1" id="KW-0472">Membrane</keyword>
<organism evidence="2 3">
    <name type="scientific">Kribbella yunnanensis</name>
    <dbReference type="NCBI Taxonomy" id="190194"/>
    <lineage>
        <taxon>Bacteria</taxon>
        <taxon>Bacillati</taxon>
        <taxon>Actinomycetota</taxon>
        <taxon>Actinomycetes</taxon>
        <taxon>Propionibacteriales</taxon>
        <taxon>Kribbellaceae</taxon>
        <taxon>Kribbella</taxon>
    </lineage>
</organism>
<evidence type="ECO:0000313" key="2">
    <source>
        <dbReference type="EMBL" id="GAA1687445.1"/>
    </source>
</evidence>
<feature type="transmembrane region" description="Helical" evidence="1">
    <location>
        <begin position="12"/>
        <end position="30"/>
    </location>
</feature>